<sequence>MQEPEGQADFSSDASGGDSPGASSYQNTTQSQRASSPSQGASQPQKGALEPSGGTSDNSQSSVGSIIISNSGTGDITSIPYQSISSEPFDIQQSQEKTRSTIAIWLLVLLTSSIICSFAYAIFGDLSKGGVKEFLTLLLSSQFTLVGTALGFYFGTKPRS</sequence>
<evidence type="ECO:0000313" key="4">
    <source>
        <dbReference type="Proteomes" id="UP000017396"/>
    </source>
</evidence>
<keyword evidence="2" id="KW-0472">Membrane</keyword>
<dbReference type="AlphaFoldDB" id="U5QJ20"/>
<feature type="compositionally biased region" description="Low complexity" evidence="1">
    <location>
        <begin position="59"/>
        <end position="75"/>
    </location>
</feature>
<dbReference type="HOGENOM" id="CLU_1649724_0_0_3"/>
<dbReference type="eggNOG" id="ENOG502ZD9N">
    <property type="taxonomic scope" value="Bacteria"/>
</dbReference>
<proteinExistence type="predicted"/>
<organism evidence="3 4">
    <name type="scientific">Gloeobacter kilaueensis (strain ATCC BAA-2537 / CCAP 1431/1 / ULC 316 / JS1)</name>
    <dbReference type="NCBI Taxonomy" id="1183438"/>
    <lineage>
        <taxon>Bacteria</taxon>
        <taxon>Bacillati</taxon>
        <taxon>Cyanobacteriota</taxon>
        <taxon>Cyanophyceae</taxon>
        <taxon>Gloeobacterales</taxon>
        <taxon>Gloeobacteraceae</taxon>
        <taxon>Gloeobacter</taxon>
    </lineage>
</organism>
<evidence type="ECO:0000256" key="1">
    <source>
        <dbReference type="SAM" id="MobiDB-lite"/>
    </source>
</evidence>
<feature type="transmembrane region" description="Helical" evidence="2">
    <location>
        <begin position="134"/>
        <end position="154"/>
    </location>
</feature>
<reference evidence="3 4" key="1">
    <citation type="journal article" date="2013" name="PLoS ONE">
        <title>Cultivation and Complete Genome Sequencing of Gloeobacter kilaueensis sp. nov., from a Lava Cave in Kilauea Caldera, Hawai'i.</title>
        <authorList>
            <person name="Saw J.H."/>
            <person name="Schatz M."/>
            <person name="Brown M.V."/>
            <person name="Kunkel D.D."/>
            <person name="Foster J.S."/>
            <person name="Shick H."/>
            <person name="Christensen S."/>
            <person name="Hou S."/>
            <person name="Wan X."/>
            <person name="Donachie S.P."/>
        </authorList>
    </citation>
    <scope>NUCLEOTIDE SEQUENCE [LARGE SCALE GENOMIC DNA]</scope>
    <source>
        <strain evidence="4">JS</strain>
    </source>
</reference>
<keyword evidence="2" id="KW-1133">Transmembrane helix</keyword>
<protein>
    <submittedName>
        <fullName evidence="3">Uncharacterized protein</fullName>
    </submittedName>
</protein>
<dbReference type="RefSeq" id="WP_023174110.1">
    <property type="nucleotide sequence ID" value="NC_022600.1"/>
</dbReference>
<dbReference type="EMBL" id="CP003587">
    <property type="protein sequence ID" value="AGY58906.1"/>
    <property type="molecule type" value="Genomic_DNA"/>
</dbReference>
<evidence type="ECO:0000313" key="3">
    <source>
        <dbReference type="EMBL" id="AGY58906.1"/>
    </source>
</evidence>
<accession>U5QJ20</accession>
<feature type="transmembrane region" description="Helical" evidence="2">
    <location>
        <begin position="102"/>
        <end position="122"/>
    </location>
</feature>
<keyword evidence="2" id="KW-0812">Transmembrane</keyword>
<dbReference type="Proteomes" id="UP000017396">
    <property type="component" value="Chromosome"/>
</dbReference>
<name>U5QJ20_GLOK1</name>
<evidence type="ECO:0000256" key="2">
    <source>
        <dbReference type="SAM" id="Phobius"/>
    </source>
</evidence>
<gene>
    <name evidence="3" type="ORF">GKIL_2660</name>
</gene>
<dbReference type="KEGG" id="glj:GKIL_2660"/>
<feature type="region of interest" description="Disordered" evidence="1">
    <location>
        <begin position="1"/>
        <end position="75"/>
    </location>
</feature>
<keyword evidence="4" id="KW-1185">Reference proteome</keyword>
<feature type="compositionally biased region" description="Low complexity" evidence="1">
    <location>
        <begin position="8"/>
        <end position="45"/>
    </location>
</feature>
<dbReference type="STRING" id="1183438.GKIL_2660"/>